<evidence type="ECO:0000313" key="5">
    <source>
        <dbReference type="Proteomes" id="UP000577697"/>
    </source>
</evidence>
<dbReference type="EMBL" id="JACICB010000006">
    <property type="protein sequence ID" value="MBB3705618.1"/>
    <property type="molecule type" value="Genomic_DNA"/>
</dbReference>
<protein>
    <submittedName>
        <fullName evidence="2">Uncharacterized protein</fullName>
    </submittedName>
</protein>
<reference evidence="3 5" key="2">
    <citation type="submission" date="2020-08" db="EMBL/GenBank/DDBJ databases">
        <title>Genomic Encyclopedia of Type Strains, Phase IV (KMG-IV): sequencing the most valuable type-strain genomes for metagenomic binning, comparative biology and taxonomic classification.</title>
        <authorList>
            <person name="Goeker M."/>
        </authorList>
    </citation>
    <scope>NUCLEOTIDE SEQUENCE [LARGE SCALE GENOMIC DNA]</scope>
    <source>
        <strain evidence="3 5">DSM 10368</strain>
    </source>
</reference>
<dbReference type="EMBL" id="CP015005">
    <property type="protein sequence ID" value="AMS43992.1"/>
    <property type="molecule type" value="Genomic_DNA"/>
</dbReference>
<dbReference type="RefSeq" id="WP_157097159.1">
    <property type="nucleotide sequence ID" value="NZ_CP015005.1"/>
</dbReference>
<evidence type="ECO:0000313" key="3">
    <source>
        <dbReference type="EMBL" id="MBB3705618.1"/>
    </source>
</evidence>
<keyword evidence="1" id="KW-0732">Signal</keyword>
<dbReference type="Proteomes" id="UP000577697">
    <property type="component" value="Unassembled WGS sequence"/>
</dbReference>
<proteinExistence type="predicted"/>
<name>A0AAC8YT61_AMIAI</name>
<sequence>MPMKRAGTGLAAAIIHLSVGALLSLPARADDLGVAAQVQTKSWQLEGPFKFDFLPALDSIPREIATAENIEVLVASDALSGYTAKQQLAIVEKASLCPTQNKNCYLWVVDHNKISKTRWLNLMKAADELAVSGEYDEFCAVAICREEVFSPSEEVGGDYTTKAGRQIDREHQALIRERFKDTERSYERLLDSNDLDPTRQLKEQIWKEDRIKFQACVNDKEAC</sequence>
<evidence type="ECO:0000256" key="1">
    <source>
        <dbReference type="SAM" id="SignalP"/>
    </source>
</evidence>
<keyword evidence="5" id="KW-1185">Reference proteome</keyword>
<reference evidence="2 4" key="1">
    <citation type="submission" date="2016-03" db="EMBL/GenBank/DDBJ databases">
        <title>Complete genome of Aminobacter aminovorans KCTC 2477.</title>
        <authorList>
            <person name="Kim K.M."/>
        </authorList>
    </citation>
    <scope>NUCLEOTIDE SEQUENCE [LARGE SCALE GENOMIC DNA]</scope>
    <source>
        <strain evidence="2 4">KCTC 2477</strain>
    </source>
</reference>
<gene>
    <name evidence="2" type="ORF">AA2016_5084</name>
    <name evidence="3" type="ORF">FHS67_001933</name>
</gene>
<evidence type="ECO:0000313" key="4">
    <source>
        <dbReference type="Proteomes" id="UP000075755"/>
    </source>
</evidence>
<feature type="signal peptide" evidence="1">
    <location>
        <begin position="1"/>
        <end position="29"/>
    </location>
</feature>
<dbReference type="KEGG" id="aak:AA2016_5084"/>
<dbReference type="AlphaFoldDB" id="A0AAC8YT61"/>
<feature type="chain" id="PRO_5042173775" evidence="1">
    <location>
        <begin position="30"/>
        <end position="223"/>
    </location>
</feature>
<organism evidence="2 4">
    <name type="scientific">Aminobacter aminovorans</name>
    <name type="common">Chelatobacter heintzii</name>
    <dbReference type="NCBI Taxonomy" id="83263"/>
    <lineage>
        <taxon>Bacteria</taxon>
        <taxon>Pseudomonadati</taxon>
        <taxon>Pseudomonadota</taxon>
        <taxon>Alphaproteobacteria</taxon>
        <taxon>Hyphomicrobiales</taxon>
        <taxon>Phyllobacteriaceae</taxon>
        <taxon>Aminobacter</taxon>
    </lineage>
</organism>
<dbReference type="Proteomes" id="UP000075755">
    <property type="component" value="Chromosome"/>
</dbReference>
<accession>A0AAC8YT61</accession>
<evidence type="ECO:0000313" key="2">
    <source>
        <dbReference type="EMBL" id="AMS43992.1"/>
    </source>
</evidence>